<evidence type="ECO:0000256" key="1">
    <source>
        <dbReference type="ARBA" id="ARBA00001954"/>
    </source>
</evidence>
<evidence type="ECO:0000313" key="10">
    <source>
        <dbReference type="Proteomes" id="UP000001930"/>
    </source>
</evidence>
<accession>Q2T6V7</accession>
<dbReference type="Pfam" id="PF07063">
    <property type="entry name" value="HGLS"/>
    <property type="match status" value="1"/>
</dbReference>
<dbReference type="AlphaFoldDB" id="Q2T6V7"/>
<comment type="similarity">
    <text evidence="5">Belongs to the 2-oxoadipate dioxygenase/decarboxylase family.</text>
</comment>
<reference evidence="9 10" key="1">
    <citation type="journal article" date="2005" name="BMC Genomics">
        <title>Bacterial genome adaptation to niches: divergence of the potential virulence genes in three Burkholderia species of different survival strategies.</title>
        <authorList>
            <person name="Kim H.S."/>
            <person name="Schell M.A."/>
            <person name="Yu Y."/>
            <person name="Ulrich R.L."/>
            <person name="Sarria S.H."/>
            <person name="Nierman W.C."/>
            <person name="DeShazer D."/>
        </authorList>
    </citation>
    <scope>NUCLEOTIDE SEQUENCE [LARGE SCALE GENOMIC DNA]</scope>
    <source>
        <strain evidence="10">ATCC 700388 / DSM 13276 / CCUG 48851 / CIP 106301 / E264</strain>
    </source>
</reference>
<dbReference type="HOGENOM" id="CLU_818046_0_0_4"/>
<dbReference type="InterPro" id="IPR009770">
    <property type="entry name" value="HGLS"/>
</dbReference>
<organism evidence="9 10">
    <name type="scientific">Burkholderia thailandensis (strain ATCC 700388 / DSM 13276 / CCUG 48851 / CIP 106301 / E264)</name>
    <dbReference type="NCBI Taxonomy" id="271848"/>
    <lineage>
        <taxon>Bacteria</taxon>
        <taxon>Pseudomonadati</taxon>
        <taxon>Pseudomonadota</taxon>
        <taxon>Betaproteobacteria</taxon>
        <taxon>Burkholderiales</taxon>
        <taxon>Burkholderiaceae</taxon>
        <taxon>Burkholderia</taxon>
        <taxon>pseudomallei group</taxon>
    </lineage>
</organism>
<dbReference type="EC" id="1.13.11.93" evidence="6"/>
<comment type="cofactor">
    <cofactor evidence="1">
        <name>Fe(2+)</name>
        <dbReference type="ChEBI" id="CHEBI:29033"/>
    </cofactor>
</comment>
<evidence type="ECO:0000256" key="7">
    <source>
        <dbReference type="ARBA" id="ARBA00035045"/>
    </source>
</evidence>
<proteinExistence type="inferred from homology"/>
<evidence type="ECO:0000313" key="9">
    <source>
        <dbReference type="EMBL" id="ABC34046.1"/>
    </source>
</evidence>
<feature type="region of interest" description="Disordered" evidence="8">
    <location>
        <begin position="32"/>
        <end position="61"/>
    </location>
</feature>
<sequence>MVERSENRELVSFWNELVSLYQLPDEFRPSKIHSDPVCARSDARRARRRNDENPRKNPMNPNLAALLATVSDQPTIDELMRLMHVPACFERCEPGVVTRAELAQALNMALFADLLERVPTGRAYTRDVARDGGRVTFDHGALRTVRWPSCGALPPGEAAFTRILRPLGYRLNGTYPLERLRMTGRSYAHLDAPDQIAQFFVSELHPERFSAAFQAAVTNVLGTSADPLTPQAAATLAELERDASLPLADARALMPVLVRCFDRQHASPALADYETLLAESAEMAWIATEGNAFNHATDRVPDVDALAAAQRALGRPIKPAVEVSRSGRVRQTAFRADPVVRAFVDASGALVEREVPGSFYEFITRDAVADAETGRRALDLSFDAGNATGIFKMTAAA</sequence>
<dbReference type="CDD" id="cd16349">
    <property type="entry name" value="VOC_like"/>
    <property type="match status" value="1"/>
</dbReference>
<feature type="compositionally biased region" description="Basic and acidic residues" evidence="8">
    <location>
        <begin position="41"/>
        <end position="55"/>
    </location>
</feature>
<gene>
    <name evidence="9" type="ordered locus">BTH_II0895</name>
</gene>
<dbReference type="SMART" id="SM01150">
    <property type="entry name" value="DUF1338"/>
    <property type="match status" value="1"/>
</dbReference>
<keyword evidence="3" id="KW-0560">Oxidoreductase</keyword>
<keyword evidence="2" id="KW-0223">Dioxygenase</keyword>
<dbReference type="Proteomes" id="UP000001930">
    <property type="component" value="Chromosome II"/>
</dbReference>
<dbReference type="Gene3D" id="3.10.180.50">
    <property type="match status" value="1"/>
</dbReference>
<evidence type="ECO:0000256" key="6">
    <source>
        <dbReference type="ARBA" id="ARBA00035023"/>
    </source>
</evidence>
<dbReference type="GO" id="GO:0051213">
    <property type="term" value="F:dioxygenase activity"/>
    <property type="evidence" value="ECO:0007669"/>
    <property type="project" value="UniProtKB-KW"/>
</dbReference>
<keyword evidence="10" id="KW-1185">Reference proteome</keyword>
<evidence type="ECO:0000256" key="3">
    <source>
        <dbReference type="ARBA" id="ARBA00023002"/>
    </source>
</evidence>
<evidence type="ECO:0000256" key="8">
    <source>
        <dbReference type="SAM" id="MobiDB-lite"/>
    </source>
</evidence>
<protein>
    <recommendedName>
        <fullName evidence="6">2-oxoadipate dioxygenase/decarboxylase</fullName>
        <ecNumber evidence="6">1.13.11.93</ecNumber>
    </recommendedName>
    <alternativeName>
        <fullName evidence="7">2-hydroxyglutarate synthase</fullName>
    </alternativeName>
</protein>
<dbReference type="EMBL" id="CP000085">
    <property type="protein sequence ID" value="ABC34046.1"/>
    <property type="molecule type" value="Genomic_DNA"/>
</dbReference>
<name>Q2T6V7_BURTA</name>
<evidence type="ECO:0000256" key="5">
    <source>
        <dbReference type="ARBA" id="ARBA00035013"/>
    </source>
</evidence>
<dbReference type="PANTHER" id="PTHR31136:SF5">
    <property type="entry name" value="2-OXOADIPATE DIOXYGENASE_DECARBOXYLASE, CHLOROPLASTIC"/>
    <property type="match status" value="1"/>
</dbReference>
<evidence type="ECO:0000256" key="2">
    <source>
        <dbReference type="ARBA" id="ARBA00022964"/>
    </source>
</evidence>
<keyword evidence="4" id="KW-0408">Iron</keyword>
<evidence type="ECO:0000256" key="4">
    <source>
        <dbReference type="ARBA" id="ARBA00023004"/>
    </source>
</evidence>
<dbReference type="KEGG" id="bte:BTH_II0895"/>
<dbReference type="PANTHER" id="PTHR31136">
    <property type="entry name" value="DUF1338 DOMAIN-CONTAINING PROTEIN"/>
    <property type="match status" value="1"/>
</dbReference>